<comment type="caution">
    <text evidence="1">The sequence shown here is derived from an EMBL/GenBank/DDBJ whole genome shotgun (WGS) entry which is preliminary data.</text>
</comment>
<protein>
    <submittedName>
        <fullName evidence="1">Uncharacterized protein</fullName>
    </submittedName>
</protein>
<reference evidence="1" key="1">
    <citation type="submission" date="2020-08" db="EMBL/GenBank/DDBJ databases">
        <title>Multicomponent nature underlies the extraordinary mechanical properties of spider dragline silk.</title>
        <authorList>
            <person name="Kono N."/>
            <person name="Nakamura H."/>
            <person name="Mori M."/>
            <person name="Yoshida Y."/>
            <person name="Ohtoshi R."/>
            <person name="Malay A.D."/>
            <person name="Moran D.A.P."/>
            <person name="Tomita M."/>
            <person name="Numata K."/>
            <person name="Arakawa K."/>
        </authorList>
    </citation>
    <scope>NUCLEOTIDE SEQUENCE</scope>
</reference>
<evidence type="ECO:0000313" key="2">
    <source>
        <dbReference type="Proteomes" id="UP000886998"/>
    </source>
</evidence>
<dbReference type="OrthoDB" id="10518213at2759"/>
<accession>A0A8X6X0P0</accession>
<dbReference type="Proteomes" id="UP000886998">
    <property type="component" value="Unassembled WGS sequence"/>
</dbReference>
<sequence length="95" mass="11010">MFMKWRAPDCGRSWFPRVAVRSLVCGRIGHFTRGKSPDGPGMPCWTLTRLLVQGLLVRRAMSPSWEISIAKVEEIQRCSKYIKKVIYREKAIQEN</sequence>
<organism evidence="1 2">
    <name type="scientific">Trichonephila inaurata madagascariensis</name>
    <dbReference type="NCBI Taxonomy" id="2747483"/>
    <lineage>
        <taxon>Eukaryota</taxon>
        <taxon>Metazoa</taxon>
        <taxon>Ecdysozoa</taxon>
        <taxon>Arthropoda</taxon>
        <taxon>Chelicerata</taxon>
        <taxon>Arachnida</taxon>
        <taxon>Araneae</taxon>
        <taxon>Araneomorphae</taxon>
        <taxon>Entelegynae</taxon>
        <taxon>Araneoidea</taxon>
        <taxon>Nephilidae</taxon>
        <taxon>Trichonephila</taxon>
        <taxon>Trichonephila inaurata</taxon>
    </lineage>
</organism>
<keyword evidence="2" id="KW-1185">Reference proteome</keyword>
<name>A0A8X6X0P0_9ARAC</name>
<dbReference type="EMBL" id="BMAV01004405">
    <property type="protein sequence ID" value="GFY44754.1"/>
    <property type="molecule type" value="Genomic_DNA"/>
</dbReference>
<evidence type="ECO:0000313" key="1">
    <source>
        <dbReference type="EMBL" id="GFY44754.1"/>
    </source>
</evidence>
<gene>
    <name evidence="1" type="ORF">TNIN_306791</name>
</gene>
<proteinExistence type="predicted"/>
<dbReference type="AlphaFoldDB" id="A0A8X6X0P0"/>